<dbReference type="Gene3D" id="2.120.10.30">
    <property type="entry name" value="TolB, C-terminal domain"/>
    <property type="match status" value="1"/>
</dbReference>
<proteinExistence type="predicted"/>
<protein>
    <submittedName>
        <fullName evidence="2">6-bladed beta-propeller</fullName>
    </submittedName>
</protein>
<dbReference type="InterPro" id="IPR011044">
    <property type="entry name" value="Quino_amine_DH_bsu"/>
</dbReference>
<feature type="signal peptide" evidence="1">
    <location>
        <begin position="1"/>
        <end position="33"/>
    </location>
</feature>
<gene>
    <name evidence="2" type="ORF">HKN21_00240</name>
</gene>
<dbReference type="EMBL" id="JABDJR010000003">
    <property type="protein sequence ID" value="NNF05162.1"/>
    <property type="molecule type" value="Genomic_DNA"/>
</dbReference>
<dbReference type="Pfam" id="PF17170">
    <property type="entry name" value="DUF5128"/>
    <property type="match status" value="1"/>
</dbReference>
<comment type="caution">
    <text evidence="2">The sequence shown here is derived from an EMBL/GenBank/DDBJ whole genome shotgun (WGS) entry which is preliminary data.</text>
</comment>
<name>A0A7Y2E6B0_UNCEI</name>
<accession>A0A7Y2E6B0</accession>
<evidence type="ECO:0000313" key="2">
    <source>
        <dbReference type="EMBL" id="NNF05162.1"/>
    </source>
</evidence>
<dbReference type="Proteomes" id="UP000547674">
    <property type="component" value="Unassembled WGS sequence"/>
</dbReference>
<dbReference type="SUPFAM" id="SSF50969">
    <property type="entry name" value="YVTN repeat-like/Quinoprotein amine dehydrogenase"/>
    <property type="match status" value="1"/>
</dbReference>
<feature type="chain" id="PRO_5031079718" evidence="1">
    <location>
        <begin position="34"/>
        <end position="417"/>
    </location>
</feature>
<dbReference type="SUPFAM" id="SSF63829">
    <property type="entry name" value="Calcium-dependent phosphotriesterase"/>
    <property type="match status" value="1"/>
</dbReference>
<dbReference type="AlphaFoldDB" id="A0A7Y2E6B0"/>
<reference evidence="2 3" key="1">
    <citation type="submission" date="2020-03" db="EMBL/GenBank/DDBJ databases">
        <title>Metabolic flexibility allows generalist bacteria to become dominant in a frequently disturbed ecosystem.</title>
        <authorList>
            <person name="Chen Y.-J."/>
            <person name="Leung P.M."/>
            <person name="Bay S.K."/>
            <person name="Hugenholtz P."/>
            <person name="Kessler A.J."/>
            <person name="Shelley G."/>
            <person name="Waite D.W."/>
            <person name="Cook P.L."/>
            <person name="Greening C."/>
        </authorList>
    </citation>
    <scope>NUCLEOTIDE SEQUENCE [LARGE SCALE GENOMIC DNA]</scope>
    <source>
        <strain evidence="2">SS_bin_28</strain>
    </source>
</reference>
<organism evidence="2 3">
    <name type="scientific">Eiseniibacteriota bacterium</name>
    <dbReference type="NCBI Taxonomy" id="2212470"/>
    <lineage>
        <taxon>Bacteria</taxon>
        <taxon>Candidatus Eiseniibacteriota</taxon>
    </lineage>
</organism>
<keyword evidence="1" id="KW-0732">Signal</keyword>
<evidence type="ECO:0000256" key="1">
    <source>
        <dbReference type="SAM" id="SignalP"/>
    </source>
</evidence>
<dbReference type="InterPro" id="IPR011042">
    <property type="entry name" value="6-blade_b-propeller_TolB-like"/>
</dbReference>
<evidence type="ECO:0000313" key="3">
    <source>
        <dbReference type="Proteomes" id="UP000547674"/>
    </source>
</evidence>
<sequence length="417" mass="46416">MIRSLMTPQRVSSLFTLVLVLALSFALAPSTSAEEWKRVENSADPKESPLTISLEEQWRLGGETDDEDEFFGVINRILLDEDGTLFVLDNQLSEVKVYDADGSFLTTLGREGEGPGEFRGPVDMFFTPDGNVGVMQVAPGKIVLLSKDGEPQGEYPLPEGEDGSTPILLGGRLMGDYLALAGQENIMGEGKFTMVRYLAVIDKEGNEVERMHSEERVFEFANAVIDERVWDTFDRRWAVGDDESVYAVTSFPDYEIKVWNADGSKKHMITREYEHRPRSQEEIDRIHSIYEAFTRQAPGAVVKIGDAYKDIQTIYPREDGSLWVLSSDGQHDCPDDALGTFDVFNRKGKFVRQVTLMGEGDPNEDAYFFVRDRVYVVTGFLSAAMAAQGGGTGEDVDEDAAPMAVICYQIDVPDMGM</sequence>